<organism evidence="3 4">
    <name type="scientific">Tranquillimonas alkanivorans</name>
    <dbReference type="NCBI Taxonomy" id="441119"/>
    <lineage>
        <taxon>Bacteria</taxon>
        <taxon>Pseudomonadati</taxon>
        <taxon>Pseudomonadota</taxon>
        <taxon>Alphaproteobacteria</taxon>
        <taxon>Rhodobacterales</taxon>
        <taxon>Roseobacteraceae</taxon>
        <taxon>Tranquillimonas</taxon>
    </lineage>
</organism>
<evidence type="ECO:0000313" key="4">
    <source>
        <dbReference type="Proteomes" id="UP000199356"/>
    </source>
</evidence>
<dbReference type="PANTHER" id="PTHR35342:SF5">
    <property type="entry name" value="TRICARBOXYLIC TRANSPORT PROTEIN"/>
    <property type="match status" value="1"/>
</dbReference>
<gene>
    <name evidence="3" type="ORF">SAMN04488047_1148</name>
</gene>
<evidence type="ECO:0000259" key="2">
    <source>
        <dbReference type="Pfam" id="PF01970"/>
    </source>
</evidence>
<dbReference type="PANTHER" id="PTHR35342">
    <property type="entry name" value="TRICARBOXYLIC TRANSPORT PROTEIN"/>
    <property type="match status" value="1"/>
</dbReference>
<protein>
    <submittedName>
        <fullName evidence="3">Putative tricarboxylic transport membrane protein</fullName>
    </submittedName>
</protein>
<feature type="transmembrane region" description="Helical" evidence="1">
    <location>
        <begin position="394"/>
        <end position="420"/>
    </location>
</feature>
<keyword evidence="1" id="KW-0812">Transmembrane</keyword>
<proteinExistence type="predicted"/>
<keyword evidence="1" id="KW-0472">Membrane</keyword>
<keyword evidence="4" id="KW-1185">Reference proteome</keyword>
<feature type="transmembrane region" description="Helical" evidence="1">
    <location>
        <begin position="107"/>
        <end position="132"/>
    </location>
</feature>
<dbReference type="OrthoDB" id="9791872at2"/>
<evidence type="ECO:0000313" key="3">
    <source>
        <dbReference type="EMBL" id="SFP83687.1"/>
    </source>
</evidence>
<feature type="transmembrane region" description="Helical" evidence="1">
    <location>
        <begin position="138"/>
        <end position="162"/>
    </location>
</feature>
<dbReference type="InterPro" id="IPR002823">
    <property type="entry name" value="DUF112_TM"/>
</dbReference>
<feature type="transmembrane region" description="Helical" evidence="1">
    <location>
        <begin position="316"/>
        <end position="342"/>
    </location>
</feature>
<feature type="transmembrane region" description="Helical" evidence="1">
    <location>
        <begin position="470"/>
        <end position="487"/>
    </location>
</feature>
<keyword evidence="1" id="KW-1133">Transmembrane helix</keyword>
<dbReference type="Pfam" id="PF01970">
    <property type="entry name" value="TctA"/>
    <property type="match status" value="1"/>
</dbReference>
<name>A0A1I5TM41_9RHOB</name>
<dbReference type="STRING" id="441119.SAMN04488047_1148"/>
<dbReference type="EMBL" id="FOXA01000014">
    <property type="protein sequence ID" value="SFP83687.1"/>
    <property type="molecule type" value="Genomic_DNA"/>
</dbReference>
<reference evidence="3 4" key="1">
    <citation type="submission" date="2016-10" db="EMBL/GenBank/DDBJ databases">
        <authorList>
            <person name="de Groot N.N."/>
        </authorList>
    </citation>
    <scope>NUCLEOTIDE SEQUENCE [LARGE SCALE GENOMIC DNA]</scope>
    <source>
        <strain evidence="3 4">DSM 19547</strain>
    </source>
</reference>
<dbReference type="Proteomes" id="UP000199356">
    <property type="component" value="Unassembled WGS sequence"/>
</dbReference>
<sequence length="504" mass="52615">MDAMSNLLMGFGDILTPFNIAIIFAAGLIGTVVGALPGLGPSAGIALMLPLTFGMPEASGLCLLTGVYMGTMYGGRITSILINAPGDAPAIITAYDGYPMMQQGRGAMALGISAFSSFIGGLFGLLVLIFLAPIIASYAIYLGAPEYFLLMATGLATVMLLAGKHLAKALLVTCFGVLVSSFGSDYVSGQIRFAFVPELIEGIDFVAIIIGLYGLGEVFYNLEKKVKLNLGKPGFRMREFIPGRSELGEAAAPTLRGSVLGTLIGIVPGAGATVATFLDYALEKRLSKKPETFGKGAIAGLAGPEATNNAAVPGSLIPLITLGIPGSGGTAIMLGALIMFGMRPGPLLMTTSGDIVWAMIAGLVLANVFLLLSNVLLIPVFVNLLRTVQGNLSNVVIALCVVGAFSLSYSPFNIWIMLIFGVVGYLMKKNDYPTGPFILAVVLAPLAENYFRQSIMMGQGSAGIFLDRPISLTILIIMALIVGLSVVGRLRPKRRALAAAEEGE</sequence>
<dbReference type="AlphaFoldDB" id="A0A1I5TM41"/>
<feature type="transmembrane region" description="Helical" evidence="1">
    <location>
        <begin position="45"/>
        <end position="69"/>
    </location>
</feature>
<accession>A0A1I5TM41</accession>
<feature type="transmembrane region" description="Helical" evidence="1">
    <location>
        <begin position="354"/>
        <end position="382"/>
    </location>
</feature>
<evidence type="ECO:0000256" key="1">
    <source>
        <dbReference type="SAM" id="Phobius"/>
    </source>
</evidence>
<feature type="transmembrane region" description="Helical" evidence="1">
    <location>
        <begin position="199"/>
        <end position="222"/>
    </location>
</feature>
<feature type="domain" description="DUF112" evidence="2">
    <location>
        <begin position="21"/>
        <end position="439"/>
    </location>
</feature>